<reference evidence="4 5" key="1">
    <citation type="submission" date="2024-10" db="EMBL/GenBank/DDBJ databases">
        <title>The Natural Products Discovery Center: Release of the First 8490 Sequenced Strains for Exploring Actinobacteria Biosynthetic Diversity.</title>
        <authorList>
            <person name="Kalkreuter E."/>
            <person name="Kautsar S.A."/>
            <person name="Yang D."/>
            <person name="Bader C.D."/>
            <person name="Teijaro C.N."/>
            <person name="Fluegel L."/>
            <person name="Davis C.M."/>
            <person name="Simpson J.R."/>
            <person name="Lauterbach L."/>
            <person name="Steele A.D."/>
            <person name="Gui C."/>
            <person name="Meng S."/>
            <person name="Li G."/>
            <person name="Viehrig K."/>
            <person name="Ye F."/>
            <person name="Su P."/>
            <person name="Kiefer A.F."/>
            <person name="Nichols A."/>
            <person name="Cepeda A.J."/>
            <person name="Yan W."/>
            <person name="Fan B."/>
            <person name="Jiang Y."/>
            <person name="Adhikari A."/>
            <person name="Zheng C.-J."/>
            <person name="Schuster L."/>
            <person name="Cowan T.M."/>
            <person name="Smanski M.J."/>
            <person name="Chevrette M.G."/>
            <person name="De Carvalho L.P.S."/>
            <person name="Shen B."/>
        </authorList>
    </citation>
    <scope>NUCLEOTIDE SEQUENCE [LARGE SCALE GENOMIC DNA]</scope>
    <source>
        <strain evidence="4 5">NPDC018013</strain>
    </source>
</reference>
<keyword evidence="2" id="KW-0812">Transmembrane</keyword>
<comment type="caution">
    <text evidence="4">The sequence shown here is derived from an EMBL/GenBank/DDBJ whole genome shotgun (WGS) entry which is preliminary data.</text>
</comment>
<name>A0ABW7RMM7_9ACTN</name>
<organism evidence="4 5">
    <name type="scientific">Streptomyces celluloflavus</name>
    <dbReference type="NCBI Taxonomy" id="58344"/>
    <lineage>
        <taxon>Bacteria</taxon>
        <taxon>Bacillati</taxon>
        <taxon>Actinomycetota</taxon>
        <taxon>Actinomycetes</taxon>
        <taxon>Kitasatosporales</taxon>
        <taxon>Streptomycetaceae</taxon>
        <taxon>Streptomyces</taxon>
    </lineage>
</organism>
<feature type="region of interest" description="Disordered" evidence="1">
    <location>
        <begin position="165"/>
        <end position="309"/>
    </location>
</feature>
<dbReference type="Proteomes" id="UP001610990">
    <property type="component" value="Unassembled WGS sequence"/>
</dbReference>
<dbReference type="EMBL" id="JBIRGH010000031">
    <property type="protein sequence ID" value="MFH8589339.1"/>
    <property type="molecule type" value="Genomic_DNA"/>
</dbReference>
<feature type="compositionally biased region" description="Gly residues" evidence="1">
    <location>
        <begin position="184"/>
        <end position="220"/>
    </location>
</feature>
<evidence type="ECO:0000313" key="5">
    <source>
        <dbReference type="Proteomes" id="UP001610990"/>
    </source>
</evidence>
<keyword evidence="2" id="KW-0472">Membrane</keyword>
<protein>
    <recommendedName>
        <fullName evidence="6">Flagellar hook-length control protein FliK</fullName>
    </recommendedName>
</protein>
<keyword evidence="3" id="KW-0732">Signal</keyword>
<feature type="chain" id="PRO_5045695292" description="Flagellar hook-length control protein FliK" evidence="3">
    <location>
        <begin position="27"/>
        <end position="342"/>
    </location>
</feature>
<evidence type="ECO:0000313" key="4">
    <source>
        <dbReference type="EMBL" id="MFH8589339.1"/>
    </source>
</evidence>
<keyword evidence="5" id="KW-1185">Reference proteome</keyword>
<evidence type="ECO:0008006" key="6">
    <source>
        <dbReference type="Google" id="ProtNLM"/>
    </source>
</evidence>
<evidence type="ECO:0000256" key="1">
    <source>
        <dbReference type="SAM" id="MobiDB-lite"/>
    </source>
</evidence>
<feature type="signal peptide" evidence="3">
    <location>
        <begin position="1"/>
        <end position="26"/>
    </location>
</feature>
<dbReference type="RefSeq" id="WP_397676372.1">
    <property type="nucleotide sequence ID" value="NZ_JBIRGH010000031.1"/>
</dbReference>
<evidence type="ECO:0000256" key="2">
    <source>
        <dbReference type="SAM" id="Phobius"/>
    </source>
</evidence>
<feature type="compositionally biased region" description="Low complexity" evidence="1">
    <location>
        <begin position="274"/>
        <end position="290"/>
    </location>
</feature>
<feature type="transmembrane region" description="Helical" evidence="2">
    <location>
        <begin position="307"/>
        <end position="330"/>
    </location>
</feature>
<evidence type="ECO:0000256" key="3">
    <source>
        <dbReference type="SAM" id="SignalP"/>
    </source>
</evidence>
<accession>A0ABW7RMM7</accession>
<keyword evidence="2" id="KW-1133">Transmembrane helix</keyword>
<proteinExistence type="predicted"/>
<gene>
    <name evidence="4" type="ORF">ACH4GP_34035</name>
</gene>
<sequence>MAGHRPRAAALAAGMSLLLGATAAFAPTVSADPAARTALVDTTRGSAGYCKDDTGVTVVIDFQDLGGPSLVRCAPGDQATGLTALKNAGIHITGTTRWGEAFVCRIDGLPGPESEPCVDTPPATAYWSYWHAGNGGPWTYSQWGVTNRKPPPGSFEGWSFARNRSEDTRTAPRIAPLRPAADGSSGGSGAGTTGGGGTGGPAGGSGTSGGGQTTSGGGAPATGPTTAGRPDGSAGRDGTAANPGPQAGPDQPSEPATETPPDHTADPSPTASEGPLPGTAAEPTPAAGWTGRRDGPPPAAAAPDGGIPVGTVAGAAAAALVAAAAGATAWRRRRAARADRSA</sequence>